<keyword evidence="2" id="KW-0472">Membrane</keyword>
<dbReference type="Proteomes" id="UP000182126">
    <property type="component" value="Chromosome I"/>
</dbReference>
<feature type="domain" description="SpaA-like prealbumin fold" evidence="4">
    <location>
        <begin position="230"/>
        <end position="325"/>
    </location>
</feature>
<dbReference type="AlphaFoldDB" id="A0A1H1QZ91"/>
<dbReference type="Pfam" id="PF19403">
    <property type="entry name" value="SpaA_2"/>
    <property type="match status" value="8"/>
</dbReference>
<dbReference type="EMBL" id="LT629770">
    <property type="protein sequence ID" value="SDS28696.1"/>
    <property type="molecule type" value="Genomic_DNA"/>
</dbReference>
<feature type="compositionally biased region" description="Acidic residues" evidence="1">
    <location>
        <begin position="841"/>
        <end position="851"/>
    </location>
</feature>
<feature type="signal peptide" evidence="3">
    <location>
        <begin position="1"/>
        <end position="17"/>
    </location>
</feature>
<accession>A0A1H1QZ91</accession>
<evidence type="ECO:0000313" key="6">
    <source>
        <dbReference type="Proteomes" id="UP000182126"/>
    </source>
</evidence>
<feature type="chain" id="PRO_5009258241" description="SpaA-like prealbumin fold domain-containing protein" evidence="3">
    <location>
        <begin position="18"/>
        <end position="913"/>
    </location>
</feature>
<feature type="domain" description="SpaA-like prealbumin fold" evidence="4">
    <location>
        <begin position="726"/>
        <end position="829"/>
    </location>
</feature>
<evidence type="ECO:0000313" key="5">
    <source>
        <dbReference type="EMBL" id="SDS28696.1"/>
    </source>
</evidence>
<feature type="transmembrane region" description="Helical" evidence="2">
    <location>
        <begin position="878"/>
        <end position="899"/>
    </location>
</feature>
<evidence type="ECO:0000259" key="4">
    <source>
        <dbReference type="Pfam" id="PF19403"/>
    </source>
</evidence>
<feature type="domain" description="SpaA-like prealbumin fold" evidence="4">
    <location>
        <begin position="426"/>
        <end position="524"/>
    </location>
</feature>
<keyword evidence="2" id="KW-0812">Transmembrane</keyword>
<evidence type="ECO:0000256" key="3">
    <source>
        <dbReference type="SAM" id="SignalP"/>
    </source>
</evidence>
<feature type="domain" description="SpaA-like prealbumin fold" evidence="4">
    <location>
        <begin position="126"/>
        <end position="222"/>
    </location>
</feature>
<gene>
    <name evidence="5" type="ORF">SAMN04489809_1516</name>
</gene>
<dbReference type="InterPro" id="IPR045826">
    <property type="entry name" value="SpaA_PFL_dom_2"/>
</dbReference>
<feature type="region of interest" description="Disordered" evidence="1">
    <location>
        <begin position="831"/>
        <end position="872"/>
    </location>
</feature>
<name>A0A1H1QZ91_9MICO</name>
<sequence>MLLAAVVGLGGALPAVAAEPAARLSLFKAIENLDTGASLGDRTLWTMHAVNVATGETFTGDGLNGMQSRLIPPGTYRIFETGGVAGYAFFSWNCDGDVTTQPERTITITADQSMTCTVQNNAIRSSLTLVKNVQGGGAAPSEWTLRAQGPSTIEGAGGSAAVQNQPARIGTYTLSESGGPESYVPGPWTCERRDLTTGAVTAVPVAGDQFEMTLGGAVTCQITNTGDLPHLTLVKEVVDPAATGYPLAAPSDFVLSASGPERISGPSGSDAVDHASVDPGAYTLAESGPAGYSGGAWTCVDATGDGGIDGALLYVRESSDITCRITNTFAGGWLTLVKNVVGSDQPPSDWTLTAAGPETVTGASGSAAVTRVPVPVGDYALAEADGPAGYTAGPWSCTGGALATDTVTVVAGADVTCAVTNTLEVGQLTLVKNVVNAGGGPLTAQDWELTATSADTVISGVSGSGKVSFATVAPGVFTLSEASTAPEAGSYVSEGWSCVDDEGTPVGTGDTVEVVPLESVICTVTNRWTQSTLTLRKQVASAFGTPALPSAWTLTATDGAATVSGPANSPAVTQAAVAPGAWSLSEGDGPAGYDPLGWNCSGGTVTGDVVQVPPSADVVCILTNASITPSLTLVKQVVNGERGRAVPGDFELKARGPGNAALSGPSGSEFVTDMQLPPGEYIFSEDGPSGYEGEWSCTGTTWDGTTATLGFGEDAICTATNTFVGGTLTLRKTVVGDGPGAPTGPADATDWTLRAIGGGEFPRPRIEGASGETAVTLAPLGAGAFRLSERAVAGAPTADYRSDGWECTGGALEGDIVQVTAGVDTVCTVTNVYDPGSGPDPEPEPEPEPENPDPGTDVEPGAEGGAASGLATTGLAPGAAAAAGAGGLLVLLGAGLLAARRLRRTRHGHPGSR</sequence>
<proteinExistence type="predicted"/>
<dbReference type="eggNOG" id="COG1361">
    <property type="taxonomic scope" value="Bacteria"/>
</dbReference>
<feature type="domain" description="SpaA-like prealbumin fold" evidence="4">
    <location>
        <begin position="531"/>
        <end position="621"/>
    </location>
</feature>
<keyword evidence="3" id="KW-0732">Signal</keyword>
<feature type="domain" description="SpaA-like prealbumin fold" evidence="4">
    <location>
        <begin position="630"/>
        <end position="718"/>
    </location>
</feature>
<feature type="domain" description="SpaA-like prealbumin fold" evidence="4">
    <location>
        <begin position="21"/>
        <end position="118"/>
    </location>
</feature>
<feature type="domain" description="SpaA-like prealbumin fold" evidence="4">
    <location>
        <begin position="333"/>
        <end position="419"/>
    </location>
</feature>
<organism evidence="5 6">
    <name type="scientific">Microbacterium paraoxydans</name>
    <dbReference type="NCBI Taxonomy" id="199592"/>
    <lineage>
        <taxon>Bacteria</taxon>
        <taxon>Bacillati</taxon>
        <taxon>Actinomycetota</taxon>
        <taxon>Actinomycetes</taxon>
        <taxon>Micrococcales</taxon>
        <taxon>Microbacteriaceae</taxon>
        <taxon>Microbacterium</taxon>
    </lineage>
</organism>
<keyword evidence="2" id="KW-1133">Transmembrane helix</keyword>
<protein>
    <recommendedName>
        <fullName evidence="4">SpaA-like prealbumin fold domain-containing protein</fullName>
    </recommendedName>
</protein>
<evidence type="ECO:0000256" key="2">
    <source>
        <dbReference type="SAM" id="Phobius"/>
    </source>
</evidence>
<evidence type="ECO:0000256" key="1">
    <source>
        <dbReference type="SAM" id="MobiDB-lite"/>
    </source>
</evidence>
<reference evidence="5 6" key="1">
    <citation type="submission" date="2016-10" db="EMBL/GenBank/DDBJ databases">
        <authorList>
            <person name="de Groot N.N."/>
        </authorList>
    </citation>
    <scope>NUCLEOTIDE SEQUENCE [LARGE SCALE GENOMIC DNA]</scope>
    <source>
        <strain evidence="5 6">DSM 15019</strain>
    </source>
</reference>